<keyword evidence="6 8" id="KW-0326">Glycosidase</keyword>
<keyword evidence="7" id="KW-0961">Cell wall biogenesis/degradation</keyword>
<evidence type="ECO:0000256" key="4">
    <source>
        <dbReference type="ARBA" id="ARBA00022525"/>
    </source>
</evidence>
<name>A0A921UPX1_SORBI</name>
<dbReference type="EMBL" id="CM027682">
    <property type="protein sequence ID" value="KAG0537446.1"/>
    <property type="molecule type" value="Genomic_DNA"/>
</dbReference>
<feature type="compositionally biased region" description="Basic residues" evidence="9">
    <location>
        <begin position="32"/>
        <end position="46"/>
    </location>
</feature>
<evidence type="ECO:0000256" key="2">
    <source>
        <dbReference type="ARBA" id="ARBA00008834"/>
    </source>
</evidence>
<evidence type="ECO:0000256" key="8">
    <source>
        <dbReference type="RuleBase" id="RU361169"/>
    </source>
</evidence>
<feature type="chain" id="PRO_5037610886" description="Polygalacturonase" evidence="10">
    <location>
        <begin position="31"/>
        <end position="507"/>
    </location>
</feature>
<evidence type="ECO:0000256" key="7">
    <source>
        <dbReference type="ARBA" id="ARBA00023316"/>
    </source>
</evidence>
<feature type="signal peptide" evidence="10">
    <location>
        <begin position="1"/>
        <end position="30"/>
    </location>
</feature>
<evidence type="ECO:0000256" key="6">
    <source>
        <dbReference type="ARBA" id="ARBA00023295"/>
    </source>
</evidence>
<evidence type="ECO:0000256" key="10">
    <source>
        <dbReference type="SAM" id="SignalP"/>
    </source>
</evidence>
<dbReference type="InterPro" id="IPR012334">
    <property type="entry name" value="Pectin_lyas_fold"/>
</dbReference>
<evidence type="ECO:0000256" key="9">
    <source>
        <dbReference type="SAM" id="MobiDB-lite"/>
    </source>
</evidence>
<reference evidence="11" key="2">
    <citation type="submission" date="2020-10" db="EMBL/GenBank/DDBJ databases">
        <authorList>
            <person name="Cooper E.A."/>
            <person name="Brenton Z.W."/>
            <person name="Flinn B.S."/>
            <person name="Jenkins J."/>
            <person name="Shu S."/>
            <person name="Flowers D."/>
            <person name="Luo F."/>
            <person name="Wang Y."/>
            <person name="Xia P."/>
            <person name="Barry K."/>
            <person name="Daum C."/>
            <person name="Lipzen A."/>
            <person name="Yoshinaga Y."/>
            <person name="Schmutz J."/>
            <person name="Saski C."/>
            <person name="Vermerris W."/>
            <person name="Kresovich S."/>
        </authorList>
    </citation>
    <scope>NUCLEOTIDE SEQUENCE</scope>
</reference>
<feature type="compositionally biased region" description="Low complexity" evidence="9">
    <location>
        <begin position="47"/>
        <end position="57"/>
    </location>
</feature>
<dbReference type="GO" id="GO:0071555">
    <property type="term" value="P:cell wall organization"/>
    <property type="evidence" value="ECO:0007669"/>
    <property type="project" value="UniProtKB-KW"/>
</dbReference>
<proteinExistence type="inferred from homology"/>
<accession>A0A921UPX1</accession>
<dbReference type="InterPro" id="IPR006626">
    <property type="entry name" value="PbH1"/>
</dbReference>
<protein>
    <recommendedName>
        <fullName evidence="13">Polygalacturonase</fullName>
    </recommendedName>
</protein>
<feature type="compositionally biased region" description="Low complexity" evidence="9">
    <location>
        <begin position="84"/>
        <end position="103"/>
    </location>
</feature>
<dbReference type="Pfam" id="PF00295">
    <property type="entry name" value="Glyco_hydro_28"/>
    <property type="match status" value="1"/>
</dbReference>
<comment type="subcellular location">
    <subcellularLocation>
        <location evidence="1">Secreted</location>
        <location evidence="1">Cell wall</location>
    </subcellularLocation>
</comment>
<feature type="region of interest" description="Disordered" evidence="9">
    <location>
        <begin position="30"/>
        <end position="103"/>
    </location>
</feature>
<organism evidence="11 12">
    <name type="scientific">Sorghum bicolor</name>
    <name type="common">Sorghum</name>
    <name type="synonym">Sorghum vulgare</name>
    <dbReference type="NCBI Taxonomy" id="4558"/>
    <lineage>
        <taxon>Eukaryota</taxon>
        <taxon>Viridiplantae</taxon>
        <taxon>Streptophyta</taxon>
        <taxon>Embryophyta</taxon>
        <taxon>Tracheophyta</taxon>
        <taxon>Spermatophyta</taxon>
        <taxon>Magnoliopsida</taxon>
        <taxon>Liliopsida</taxon>
        <taxon>Poales</taxon>
        <taxon>Poaceae</taxon>
        <taxon>PACMAD clade</taxon>
        <taxon>Panicoideae</taxon>
        <taxon>Andropogonodae</taxon>
        <taxon>Andropogoneae</taxon>
        <taxon>Sorghinae</taxon>
        <taxon>Sorghum</taxon>
    </lineage>
</organism>
<sequence>MEFTARTRTAIALLLSLAAFSSFLCGGVQGGRQHHHHHAKHAKHNSARPPSAHAPGPASGGRRHASPPPHARRPVSPPAPPPSSSGGYPTPGAAAPEPAPAPAAAGSVYDVVKDFGAVGDGVTDDTDAVKTAWDTACQDDGDSVVLAAAGYSFLVHSTVFTGPCQGSVTIQLDGTIVAPSDPDKWPANSKHNWLLFYQAHGMSLKGAGLIDGKGQKWWELPCKSQKGHGGSSGHGAACDSPVAMRFSMTNNVTLQGLKVQNSPEFHIRFDSCRGVVASGLSISSPALSPNTDGIHVENSQDVVITNTAVSNGDDCVSIGAGTLNMHVENVTCGPGGHGISIGSLGKQGSRACVANVTVRNAVIRHSDNGVRIKTWQGGSGAVSAVSFENVRMDAVRNPIIIDQYYCLSKSCENATSAVFVNGVSYAGIRGTYDARTPPIHFGCSDAVPCTNITLSDVELLPASGETIDDPFCWNVYGSAATPTVPPVPCLMEGVPRNVEDNSSLKCY</sequence>
<dbReference type="Gene3D" id="2.160.20.10">
    <property type="entry name" value="Single-stranded right-handed beta-helix, Pectin lyase-like"/>
    <property type="match status" value="1"/>
</dbReference>
<dbReference type="SUPFAM" id="SSF51126">
    <property type="entry name" value="Pectin lyase-like"/>
    <property type="match status" value="1"/>
</dbReference>
<keyword evidence="3" id="KW-0134">Cell wall</keyword>
<reference evidence="11" key="1">
    <citation type="journal article" date="2019" name="BMC Genomics">
        <title>A new reference genome for Sorghum bicolor reveals high levels of sequence similarity between sweet and grain genotypes: implications for the genetics of sugar metabolism.</title>
        <authorList>
            <person name="Cooper E.A."/>
            <person name="Brenton Z.W."/>
            <person name="Flinn B.S."/>
            <person name="Jenkins J."/>
            <person name="Shu S."/>
            <person name="Flowers D."/>
            <person name="Luo F."/>
            <person name="Wang Y."/>
            <person name="Xia P."/>
            <person name="Barry K."/>
            <person name="Daum C."/>
            <person name="Lipzen A."/>
            <person name="Yoshinaga Y."/>
            <person name="Schmutz J."/>
            <person name="Saski C."/>
            <person name="Vermerris W."/>
            <person name="Kresovich S."/>
        </authorList>
    </citation>
    <scope>NUCLEOTIDE SEQUENCE</scope>
</reference>
<dbReference type="PANTHER" id="PTHR31375">
    <property type="match status" value="1"/>
</dbReference>
<feature type="compositionally biased region" description="Basic residues" evidence="9">
    <location>
        <begin position="61"/>
        <end position="73"/>
    </location>
</feature>
<comment type="caution">
    <text evidence="11">The sequence shown here is derived from an EMBL/GenBank/DDBJ whole genome shotgun (WGS) entry which is preliminary data.</text>
</comment>
<dbReference type="AlphaFoldDB" id="A0A921UPX1"/>
<dbReference type="Proteomes" id="UP000807115">
    <property type="component" value="Chromosome 3"/>
</dbReference>
<dbReference type="GO" id="GO:0005975">
    <property type="term" value="P:carbohydrate metabolic process"/>
    <property type="evidence" value="ECO:0007669"/>
    <property type="project" value="InterPro"/>
</dbReference>
<keyword evidence="5 8" id="KW-0378">Hydrolase</keyword>
<evidence type="ECO:0000256" key="1">
    <source>
        <dbReference type="ARBA" id="ARBA00004191"/>
    </source>
</evidence>
<dbReference type="InterPro" id="IPR011050">
    <property type="entry name" value="Pectin_lyase_fold/virulence"/>
</dbReference>
<comment type="similarity">
    <text evidence="2 8">Belongs to the glycosyl hydrolase 28 family.</text>
</comment>
<evidence type="ECO:0008006" key="13">
    <source>
        <dbReference type="Google" id="ProtNLM"/>
    </source>
</evidence>
<keyword evidence="4" id="KW-0964">Secreted</keyword>
<dbReference type="SMART" id="SM00710">
    <property type="entry name" value="PbH1"/>
    <property type="match status" value="5"/>
</dbReference>
<keyword evidence="10" id="KW-0732">Signal</keyword>
<evidence type="ECO:0000313" key="11">
    <source>
        <dbReference type="EMBL" id="KAG0537446.1"/>
    </source>
</evidence>
<dbReference type="InterPro" id="IPR000743">
    <property type="entry name" value="Glyco_hydro_28"/>
</dbReference>
<evidence type="ECO:0000256" key="3">
    <source>
        <dbReference type="ARBA" id="ARBA00022512"/>
    </source>
</evidence>
<gene>
    <name evidence="11" type="ORF">BDA96_03G149200</name>
</gene>
<evidence type="ECO:0000313" key="12">
    <source>
        <dbReference type="Proteomes" id="UP000807115"/>
    </source>
</evidence>
<dbReference type="GO" id="GO:0004650">
    <property type="term" value="F:polygalacturonase activity"/>
    <property type="evidence" value="ECO:0007669"/>
    <property type="project" value="InterPro"/>
</dbReference>
<dbReference type="FunFam" id="2.160.20.10:FF:000012">
    <property type="entry name" value="Polygalacturonase At1g48100 family"/>
    <property type="match status" value="1"/>
</dbReference>
<evidence type="ECO:0000256" key="5">
    <source>
        <dbReference type="ARBA" id="ARBA00022801"/>
    </source>
</evidence>